<keyword evidence="2" id="KW-1185">Reference proteome</keyword>
<dbReference type="InterPro" id="IPR023968">
    <property type="entry name" value="Bacteriocin_CLI3235"/>
</dbReference>
<dbReference type="NCBIfam" id="TIGR04065">
    <property type="entry name" value="ocin_CLI_3235"/>
    <property type="match status" value="1"/>
</dbReference>
<dbReference type="Proteomes" id="UP000627781">
    <property type="component" value="Unassembled WGS sequence"/>
</dbReference>
<accession>A0ABR8PXB1</accession>
<organism evidence="1 2">
    <name type="scientific">Clostridium cibarium</name>
    <dbReference type="NCBI Taxonomy" id="2762247"/>
    <lineage>
        <taxon>Bacteria</taxon>
        <taxon>Bacillati</taxon>
        <taxon>Bacillota</taxon>
        <taxon>Clostridia</taxon>
        <taxon>Eubacteriales</taxon>
        <taxon>Clostridiaceae</taxon>
        <taxon>Clostridium</taxon>
    </lineage>
</organism>
<protein>
    <submittedName>
        <fullName evidence="1">CLI_3235 family bacteriocin</fullName>
    </submittedName>
</protein>
<reference evidence="1 2" key="1">
    <citation type="submission" date="2020-08" db="EMBL/GenBank/DDBJ databases">
        <title>A Genomic Blueprint of the Chicken Gut Microbiome.</title>
        <authorList>
            <person name="Gilroy R."/>
            <person name="Ravi A."/>
            <person name="Getino M."/>
            <person name="Pursley I."/>
            <person name="Horton D.L."/>
            <person name="Alikhan N.-F."/>
            <person name="Baker D."/>
            <person name="Gharbi K."/>
            <person name="Hall N."/>
            <person name="Watson M."/>
            <person name="Adriaenssens E.M."/>
            <person name="Foster-Nyarko E."/>
            <person name="Jarju S."/>
            <person name="Secka A."/>
            <person name="Antonio M."/>
            <person name="Oren A."/>
            <person name="Chaudhuri R."/>
            <person name="La Ragione R.M."/>
            <person name="Hildebrand F."/>
            <person name="Pallen M.J."/>
        </authorList>
    </citation>
    <scope>NUCLEOTIDE SEQUENCE [LARGE SCALE GENOMIC DNA]</scope>
    <source>
        <strain evidence="1 2">Sa3CVN1</strain>
    </source>
</reference>
<dbReference type="RefSeq" id="WP_191769676.1">
    <property type="nucleotide sequence ID" value="NZ_JACSRA010000028.1"/>
</dbReference>
<evidence type="ECO:0000313" key="1">
    <source>
        <dbReference type="EMBL" id="MBD7912796.1"/>
    </source>
</evidence>
<gene>
    <name evidence="1" type="ORF">H9661_15705</name>
</gene>
<sequence>MKKLLKNNVNESNTIQAYIGQCSCRCYCGCQAWYHPSSASHATKEALSYAETYLEI</sequence>
<dbReference type="EMBL" id="JACSRA010000028">
    <property type="protein sequence ID" value="MBD7912796.1"/>
    <property type="molecule type" value="Genomic_DNA"/>
</dbReference>
<evidence type="ECO:0000313" key="2">
    <source>
        <dbReference type="Proteomes" id="UP000627781"/>
    </source>
</evidence>
<comment type="caution">
    <text evidence="1">The sequence shown here is derived from an EMBL/GenBank/DDBJ whole genome shotgun (WGS) entry which is preliminary data.</text>
</comment>
<name>A0ABR8PXB1_9CLOT</name>
<proteinExistence type="predicted"/>